<dbReference type="RefSeq" id="WP_270128434.1">
    <property type="nucleotide sequence ID" value="NZ_CP115396.1"/>
</dbReference>
<name>A0ABY7PSG1_9BACT</name>
<evidence type="ECO:0000313" key="3">
    <source>
        <dbReference type="Proteomes" id="UP001211872"/>
    </source>
</evidence>
<evidence type="ECO:0000313" key="2">
    <source>
        <dbReference type="EMBL" id="WBO85824.1"/>
    </source>
</evidence>
<feature type="signal peptide" evidence="1">
    <location>
        <begin position="1"/>
        <end position="22"/>
    </location>
</feature>
<reference evidence="2 3" key="1">
    <citation type="journal article" date="2011" name="Int. J. Syst. Evol. Microbiol.">
        <title>Hymenobacter yonginensis sp. nov., isolated from a mesotrophic artificial lake.</title>
        <authorList>
            <person name="Joung Y."/>
            <person name="Cho S.H."/>
            <person name="Kim H."/>
            <person name="Kim S.B."/>
            <person name="Joh K."/>
        </authorList>
    </citation>
    <scope>NUCLEOTIDE SEQUENCE [LARGE SCALE GENOMIC DNA]</scope>
    <source>
        <strain evidence="2 3">KCTC 22745</strain>
    </source>
</reference>
<accession>A0ABY7PSG1</accession>
<proteinExistence type="predicted"/>
<dbReference type="Proteomes" id="UP001211872">
    <property type="component" value="Chromosome"/>
</dbReference>
<sequence>MTRHYVLAVAGLWLTCSAPGFAQTLAATTPAASAAAAAVAHSGLSTARYDRSDTLRAVQHLFVQRSRATRGWLQTGAGLMTTAAVEKTALALSSAKKTDKKFYQTQQQEANGDLLLGGLMAGYGLFRLSRFGPQQYQRVTEAYAQGAPLPSYLARRLQTKYFRLLPL</sequence>
<evidence type="ECO:0000256" key="1">
    <source>
        <dbReference type="SAM" id="SignalP"/>
    </source>
</evidence>
<keyword evidence="3" id="KW-1185">Reference proteome</keyword>
<organism evidence="2 3">
    <name type="scientific">Hymenobacter yonginensis</name>
    <dbReference type="NCBI Taxonomy" id="748197"/>
    <lineage>
        <taxon>Bacteria</taxon>
        <taxon>Pseudomonadati</taxon>
        <taxon>Bacteroidota</taxon>
        <taxon>Cytophagia</taxon>
        <taxon>Cytophagales</taxon>
        <taxon>Hymenobacteraceae</taxon>
        <taxon>Hymenobacter</taxon>
    </lineage>
</organism>
<feature type="chain" id="PRO_5045622859" evidence="1">
    <location>
        <begin position="23"/>
        <end position="167"/>
    </location>
</feature>
<gene>
    <name evidence="2" type="ORF">O9Z63_06140</name>
</gene>
<protein>
    <submittedName>
        <fullName evidence="2">Uncharacterized protein</fullName>
    </submittedName>
</protein>
<keyword evidence="1" id="KW-0732">Signal</keyword>
<dbReference type="EMBL" id="CP115396">
    <property type="protein sequence ID" value="WBO85824.1"/>
    <property type="molecule type" value="Genomic_DNA"/>
</dbReference>